<dbReference type="Pfam" id="PF08447">
    <property type="entry name" value="PAS_3"/>
    <property type="match status" value="1"/>
</dbReference>
<feature type="domain" description="Histidine kinase" evidence="4">
    <location>
        <begin position="281"/>
        <end position="500"/>
    </location>
</feature>
<accession>A0ABU6K7V6</accession>
<dbReference type="Pfam" id="PF08448">
    <property type="entry name" value="PAS_4"/>
    <property type="match status" value="1"/>
</dbReference>
<dbReference type="InterPro" id="IPR004358">
    <property type="entry name" value="Sig_transdc_His_kin-like_C"/>
</dbReference>
<dbReference type="InterPro" id="IPR001610">
    <property type="entry name" value="PAC"/>
</dbReference>
<dbReference type="SUPFAM" id="SSF47384">
    <property type="entry name" value="Homodimeric domain of signal transducing histidine kinase"/>
    <property type="match status" value="1"/>
</dbReference>
<sequence>MITDDTDYFSNVMVARTPTLTRLSDEQGVYRFFNDRWLRFTGRAQDEELGNGWLRSVHADDRAAVVGAGREAIAAQADVEIQFRLLRRDGTYRWMLERASPWRHPDGSFGGLVSACTDITSLKTPPASNVADRRAARLPAATLRVSADQTILFSSPEAEALFNVRPEALEGLQLTDAAVPDALRQTIGRLLQQAADSSSAHAEIEFSLRVGMRETEVDHHLAASVIDDGLDVVTHGSLILIHDITACVEAQNLHRESLMREELARQSAEASARSRDQFLSVVSHELRSPLNGIQSWAHVLESQIDSGRPIVQRALAGIKTGVTQQVALIEALLDATQILNGHLSLLSRPYSLSGTVQAALDTSRDEAEHKKIDITFMPDFSDVDMVGDADRVQQIVRQLISNAIKFTDDGGDVRIGVTREAANVVVSVEDNGHGIAPSMLASVFEPFRQADGSPTRRAAGLGLGLAVSRRIAELQGGSLQCESEGVGHGATFRLILPLPI</sequence>
<dbReference type="CDD" id="cd16922">
    <property type="entry name" value="HATPase_EvgS-ArcB-TorS-like"/>
    <property type="match status" value="1"/>
</dbReference>
<keyword evidence="6" id="KW-0067">ATP-binding</keyword>
<dbReference type="SMART" id="SM00091">
    <property type="entry name" value="PAS"/>
    <property type="match status" value="2"/>
</dbReference>
<organism evidence="6 7">
    <name type="scientific">Uliginosibacterium silvisoli</name>
    <dbReference type="NCBI Taxonomy" id="3114758"/>
    <lineage>
        <taxon>Bacteria</taxon>
        <taxon>Pseudomonadati</taxon>
        <taxon>Pseudomonadota</taxon>
        <taxon>Betaproteobacteria</taxon>
        <taxon>Rhodocyclales</taxon>
        <taxon>Zoogloeaceae</taxon>
        <taxon>Uliginosibacterium</taxon>
    </lineage>
</organism>
<gene>
    <name evidence="6" type="ORF">VVD49_19250</name>
</gene>
<dbReference type="SMART" id="SM00387">
    <property type="entry name" value="HATPase_c"/>
    <property type="match status" value="1"/>
</dbReference>
<dbReference type="EMBL" id="JAYXHS010000004">
    <property type="protein sequence ID" value="MEC5387878.1"/>
    <property type="molecule type" value="Genomic_DNA"/>
</dbReference>
<dbReference type="InterPro" id="IPR013655">
    <property type="entry name" value="PAS_fold_3"/>
</dbReference>
<dbReference type="InterPro" id="IPR003661">
    <property type="entry name" value="HisK_dim/P_dom"/>
</dbReference>
<keyword evidence="6" id="KW-0547">Nucleotide-binding</keyword>
<dbReference type="Gene3D" id="3.30.565.10">
    <property type="entry name" value="Histidine kinase-like ATPase, C-terminal domain"/>
    <property type="match status" value="1"/>
</dbReference>
<dbReference type="PANTHER" id="PTHR43547:SF2">
    <property type="entry name" value="HYBRID SIGNAL TRANSDUCTION HISTIDINE KINASE C"/>
    <property type="match status" value="1"/>
</dbReference>
<dbReference type="RefSeq" id="WP_327600852.1">
    <property type="nucleotide sequence ID" value="NZ_JAYXHS010000004.1"/>
</dbReference>
<dbReference type="SUPFAM" id="SSF55874">
    <property type="entry name" value="ATPase domain of HSP90 chaperone/DNA topoisomerase II/histidine kinase"/>
    <property type="match status" value="1"/>
</dbReference>
<dbReference type="SMART" id="SM00388">
    <property type="entry name" value="HisKA"/>
    <property type="match status" value="1"/>
</dbReference>
<protein>
    <recommendedName>
        <fullName evidence="2">histidine kinase</fullName>
        <ecNumber evidence="2">2.7.13.3</ecNumber>
    </recommendedName>
</protein>
<feature type="domain" description="PAC" evidence="5">
    <location>
        <begin position="79"/>
        <end position="131"/>
    </location>
</feature>
<dbReference type="Pfam" id="PF02518">
    <property type="entry name" value="HATPase_c"/>
    <property type="match status" value="1"/>
</dbReference>
<evidence type="ECO:0000256" key="1">
    <source>
        <dbReference type="ARBA" id="ARBA00000085"/>
    </source>
</evidence>
<dbReference type="PROSITE" id="PS50113">
    <property type="entry name" value="PAC"/>
    <property type="match status" value="1"/>
</dbReference>
<evidence type="ECO:0000256" key="3">
    <source>
        <dbReference type="ARBA" id="ARBA00022553"/>
    </source>
</evidence>
<dbReference type="PRINTS" id="PR00344">
    <property type="entry name" value="BCTRLSENSOR"/>
</dbReference>
<dbReference type="InterPro" id="IPR036890">
    <property type="entry name" value="HATPase_C_sf"/>
</dbReference>
<dbReference type="Gene3D" id="1.10.287.130">
    <property type="match status" value="1"/>
</dbReference>
<dbReference type="NCBIfam" id="TIGR00229">
    <property type="entry name" value="sensory_box"/>
    <property type="match status" value="1"/>
</dbReference>
<dbReference type="InterPro" id="IPR000700">
    <property type="entry name" value="PAS-assoc_C"/>
</dbReference>
<keyword evidence="7" id="KW-1185">Reference proteome</keyword>
<keyword evidence="3" id="KW-0597">Phosphoprotein</keyword>
<comment type="caution">
    <text evidence="6">The sequence shown here is derived from an EMBL/GenBank/DDBJ whole genome shotgun (WGS) entry which is preliminary data.</text>
</comment>
<dbReference type="CDD" id="cd00130">
    <property type="entry name" value="PAS"/>
    <property type="match status" value="1"/>
</dbReference>
<reference evidence="6 7" key="1">
    <citation type="submission" date="2024-01" db="EMBL/GenBank/DDBJ databases">
        <title>Uliginosibacterium soil sp. nov.</title>
        <authorList>
            <person name="Lv Y."/>
        </authorList>
    </citation>
    <scope>NUCLEOTIDE SEQUENCE [LARGE SCALE GENOMIC DNA]</scope>
    <source>
        <strain evidence="6 7">H3</strain>
    </source>
</reference>
<dbReference type="Proteomes" id="UP001331561">
    <property type="component" value="Unassembled WGS sequence"/>
</dbReference>
<evidence type="ECO:0000259" key="5">
    <source>
        <dbReference type="PROSITE" id="PS50113"/>
    </source>
</evidence>
<evidence type="ECO:0000259" key="4">
    <source>
        <dbReference type="PROSITE" id="PS50109"/>
    </source>
</evidence>
<evidence type="ECO:0000313" key="7">
    <source>
        <dbReference type="Proteomes" id="UP001331561"/>
    </source>
</evidence>
<dbReference type="CDD" id="cd00082">
    <property type="entry name" value="HisKA"/>
    <property type="match status" value="1"/>
</dbReference>
<dbReference type="InterPro" id="IPR013656">
    <property type="entry name" value="PAS_4"/>
</dbReference>
<dbReference type="InterPro" id="IPR035965">
    <property type="entry name" value="PAS-like_dom_sf"/>
</dbReference>
<dbReference type="SMART" id="SM00086">
    <property type="entry name" value="PAC"/>
    <property type="match status" value="1"/>
</dbReference>
<dbReference type="InterPro" id="IPR036097">
    <property type="entry name" value="HisK_dim/P_sf"/>
</dbReference>
<evidence type="ECO:0000313" key="6">
    <source>
        <dbReference type="EMBL" id="MEC5387878.1"/>
    </source>
</evidence>
<proteinExistence type="predicted"/>
<dbReference type="PANTHER" id="PTHR43547">
    <property type="entry name" value="TWO-COMPONENT HISTIDINE KINASE"/>
    <property type="match status" value="1"/>
</dbReference>
<dbReference type="InterPro" id="IPR003594">
    <property type="entry name" value="HATPase_dom"/>
</dbReference>
<dbReference type="Pfam" id="PF00512">
    <property type="entry name" value="HisKA"/>
    <property type="match status" value="1"/>
</dbReference>
<dbReference type="InterPro" id="IPR005467">
    <property type="entry name" value="His_kinase_dom"/>
</dbReference>
<dbReference type="PROSITE" id="PS50109">
    <property type="entry name" value="HIS_KIN"/>
    <property type="match status" value="1"/>
</dbReference>
<comment type="catalytic activity">
    <reaction evidence="1">
        <text>ATP + protein L-histidine = ADP + protein N-phospho-L-histidine.</text>
        <dbReference type="EC" id="2.7.13.3"/>
    </reaction>
</comment>
<dbReference type="Gene3D" id="3.30.450.20">
    <property type="entry name" value="PAS domain"/>
    <property type="match status" value="2"/>
</dbReference>
<name>A0ABU6K7V6_9RHOO</name>
<dbReference type="InterPro" id="IPR000014">
    <property type="entry name" value="PAS"/>
</dbReference>
<dbReference type="EC" id="2.7.13.3" evidence="2"/>
<evidence type="ECO:0000256" key="2">
    <source>
        <dbReference type="ARBA" id="ARBA00012438"/>
    </source>
</evidence>
<dbReference type="SUPFAM" id="SSF55785">
    <property type="entry name" value="PYP-like sensor domain (PAS domain)"/>
    <property type="match status" value="2"/>
</dbReference>
<dbReference type="GO" id="GO:0005524">
    <property type="term" value="F:ATP binding"/>
    <property type="evidence" value="ECO:0007669"/>
    <property type="project" value="UniProtKB-KW"/>
</dbReference>